<keyword evidence="11" id="KW-1185">Reference proteome</keyword>
<evidence type="ECO:0000256" key="8">
    <source>
        <dbReference type="SAM" id="MobiDB-lite"/>
    </source>
</evidence>
<evidence type="ECO:0000256" key="1">
    <source>
        <dbReference type="ARBA" id="ARBA00004123"/>
    </source>
</evidence>
<dbReference type="FunFam" id="3.30.420.10:FF:000007">
    <property type="entry name" value="Interferon-stimulated exonuclease gene 20"/>
    <property type="match status" value="1"/>
</dbReference>
<keyword evidence="6 10" id="KW-0269">Exonuclease</keyword>
<evidence type="ECO:0000256" key="6">
    <source>
        <dbReference type="ARBA" id="ARBA00022839"/>
    </source>
</evidence>
<proteinExistence type="inferred from homology"/>
<feature type="region of interest" description="Disordered" evidence="8">
    <location>
        <begin position="295"/>
        <end position="322"/>
    </location>
</feature>
<feature type="compositionally biased region" description="Polar residues" evidence="8">
    <location>
        <begin position="67"/>
        <end position="77"/>
    </location>
</feature>
<evidence type="ECO:0000256" key="3">
    <source>
        <dbReference type="ARBA" id="ARBA00016937"/>
    </source>
</evidence>
<evidence type="ECO:0000256" key="5">
    <source>
        <dbReference type="ARBA" id="ARBA00022801"/>
    </source>
</evidence>
<dbReference type="PANTHER" id="PTHR12801">
    <property type="entry name" value="RNA EXONUCLEASE REXO1 / RECO3 FAMILY MEMBER-RELATED"/>
    <property type="match status" value="1"/>
</dbReference>
<dbReference type="EMBL" id="NBIV01000031">
    <property type="protein sequence ID" value="PXF46905.1"/>
    <property type="molecule type" value="Genomic_DNA"/>
</dbReference>
<name>A0A2V3IXW1_9FLOR</name>
<protein>
    <recommendedName>
        <fullName evidence="3">RNA exonuclease 4</fullName>
    </recommendedName>
</protein>
<dbReference type="GO" id="GO:0008408">
    <property type="term" value="F:3'-5' exonuclease activity"/>
    <property type="evidence" value="ECO:0007669"/>
    <property type="project" value="InterPro"/>
</dbReference>
<evidence type="ECO:0000313" key="10">
    <source>
        <dbReference type="EMBL" id="PXF46905.1"/>
    </source>
</evidence>
<dbReference type="GO" id="GO:0003676">
    <property type="term" value="F:nucleic acid binding"/>
    <property type="evidence" value="ECO:0007669"/>
    <property type="project" value="InterPro"/>
</dbReference>
<dbReference type="InterPro" id="IPR037431">
    <property type="entry name" value="REX4_DEDDh_dom"/>
</dbReference>
<dbReference type="InterPro" id="IPR012337">
    <property type="entry name" value="RNaseH-like_sf"/>
</dbReference>
<evidence type="ECO:0000256" key="7">
    <source>
        <dbReference type="ARBA" id="ARBA00023242"/>
    </source>
</evidence>
<dbReference type="SMART" id="SM00479">
    <property type="entry name" value="EXOIII"/>
    <property type="match status" value="1"/>
</dbReference>
<evidence type="ECO:0000259" key="9">
    <source>
        <dbReference type="SMART" id="SM00479"/>
    </source>
</evidence>
<evidence type="ECO:0000313" key="11">
    <source>
        <dbReference type="Proteomes" id="UP000247409"/>
    </source>
</evidence>
<dbReference type="InterPro" id="IPR047021">
    <property type="entry name" value="REXO1/3/4-like"/>
</dbReference>
<dbReference type="SUPFAM" id="SSF53098">
    <property type="entry name" value="Ribonuclease H-like"/>
    <property type="match status" value="1"/>
</dbReference>
<dbReference type="AlphaFoldDB" id="A0A2V3IXW1"/>
<dbReference type="CDD" id="cd06144">
    <property type="entry name" value="REX4_like"/>
    <property type="match status" value="1"/>
</dbReference>
<feature type="domain" description="Exonuclease" evidence="9">
    <location>
        <begin position="124"/>
        <end position="294"/>
    </location>
</feature>
<comment type="similarity">
    <text evidence="2">Belongs to the REXO4 family.</text>
</comment>
<dbReference type="PANTHER" id="PTHR12801:SF158">
    <property type="entry name" value="RNA EXONUCLEASE 4"/>
    <property type="match status" value="1"/>
</dbReference>
<dbReference type="Pfam" id="PF00929">
    <property type="entry name" value="RNase_T"/>
    <property type="match status" value="1"/>
</dbReference>
<dbReference type="InterPro" id="IPR013520">
    <property type="entry name" value="Ribonucl_H"/>
</dbReference>
<feature type="region of interest" description="Disordered" evidence="8">
    <location>
        <begin position="27"/>
        <end position="101"/>
    </location>
</feature>
<keyword evidence="7" id="KW-0539">Nucleus</keyword>
<dbReference type="STRING" id="448386.A0A2V3IXW1"/>
<accession>A0A2V3IXW1</accession>
<dbReference type="OrthoDB" id="8191639at2759"/>
<dbReference type="GO" id="GO:0006364">
    <property type="term" value="P:rRNA processing"/>
    <property type="evidence" value="ECO:0007669"/>
    <property type="project" value="InterPro"/>
</dbReference>
<dbReference type="Proteomes" id="UP000247409">
    <property type="component" value="Unassembled WGS sequence"/>
</dbReference>
<dbReference type="Gene3D" id="3.30.420.10">
    <property type="entry name" value="Ribonuclease H-like superfamily/Ribonuclease H"/>
    <property type="match status" value="1"/>
</dbReference>
<keyword evidence="5" id="KW-0378">Hydrolase</keyword>
<gene>
    <name evidence="10" type="ORF">BWQ96_03243</name>
</gene>
<evidence type="ECO:0000256" key="2">
    <source>
        <dbReference type="ARBA" id="ARBA00010489"/>
    </source>
</evidence>
<organism evidence="10 11">
    <name type="scientific">Gracilariopsis chorda</name>
    <dbReference type="NCBI Taxonomy" id="448386"/>
    <lineage>
        <taxon>Eukaryota</taxon>
        <taxon>Rhodophyta</taxon>
        <taxon>Florideophyceae</taxon>
        <taxon>Rhodymeniophycidae</taxon>
        <taxon>Gracilariales</taxon>
        <taxon>Gracilariaceae</taxon>
        <taxon>Gracilariopsis</taxon>
    </lineage>
</organism>
<keyword evidence="4" id="KW-0540">Nuclease</keyword>
<dbReference type="GO" id="GO:0005634">
    <property type="term" value="C:nucleus"/>
    <property type="evidence" value="ECO:0007669"/>
    <property type="project" value="UniProtKB-SubCell"/>
</dbReference>
<dbReference type="InterPro" id="IPR036397">
    <property type="entry name" value="RNaseH_sf"/>
</dbReference>
<comment type="caution">
    <text evidence="10">The sequence shown here is derived from an EMBL/GenBank/DDBJ whole genome shotgun (WGS) entry which is preliminary data.</text>
</comment>
<reference evidence="10 11" key="1">
    <citation type="journal article" date="2018" name="Mol. Biol. Evol.">
        <title>Analysis of the draft genome of the red seaweed Gracilariopsis chorda provides insights into genome size evolution in Rhodophyta.</title>
        <authorList>
            <person name="Lee J."/>
            <person name="Yang E.C."/>
            <person name="Graf L."/>
            <person name="Yang J.H."/>
            <person name="Qiu H."/>
            <person name="Zel Zion U."/>
            <person name="Chan C.X."/>
            <person name="Stephens T.G."/>
            <person name="Weber A.P.M."/>
            <person name="Boo G.H."/>
            <person name="Boo S.M."/>
            <person name="Kim K.M."/>
            <person name="Shin Y."/>
            <person name="Jung M."/>
            <person name="Lee S.J."/>
            <person name="Yim H.S."/>
            <person name="Lee J.H."/>
            <person name="Bhattacharya D."/>
            <person name="Yoon H.S."/>
        </authorList>
    </citation>
    <scope>NUCLEOTIDE SEQUENCE [LARGE SCALE GENOMIC DNA]</scope>
    <source>
        <strain evidence="10 11">SKKU-2015</strain>
        <tissue evidence="10">Whole body</tissue>
    </source>
</reference>
<comment type="subcellular location">
    <subcellularLocation>
        <location evidence="1">Nucleus</location>
    </subcellularLocation>
</comment>
<evidence type="ECO:0000256" key="4">
    <source>
        <dbReference type="ARBA" id="ARBA00022722"/>
    </source>
</evidence>
<feature type="compositionally biased region" description="Polar residues" evidence="8">
    <location>
        <begin position="45"/>
        <end position="54"/>
    </location>
</feature>
<sequence>MPGNARTTCKSEAIDFVREAVLASLRNDKKLDAEISSNDAEEKAASTNGSAAQNSKEKASKKRRRISSNWKQLQKSLPKTVLRGSKRQRKVERSETQEDEVNEAVSQVSSFMKRPVVNTNEITDIVGMDCEMVGVGPDGKQNALARVSVVNYSGDVLYDKFVKVKERVTDYRTQWSGVKAEDVSPDSCTAVEAYEAQKAVGELIAGRIVVGHALRNDIKVLRISHPWQDIRDTAVYFKRVWRKQGRRSAVGPKLSVVVAEVLGVDTFQKSEHDSCEDARAALALYKRHRKEWEASLKQGKGTVQRHGQSKRNKRLPTLDGDS</sequence>